<evidence type="ECO:0000256" key="1">
    <source>
        <dbReference type="SAM" id="MobiDB-lite"/>
    </source>
</evidence>
<accession>A0AA38P0K9</accession>
<evidence type="ECO:0000313" key="3">
    <source>
        <dbReference type="Proteomes" id="UP001163846"/>
    </source>
</evidence>
<feature type="compositionally biased region" description="Polar residues" evidence="1">
    <location>
        <begin position="163"/>
        <end position="186"/>
    </location>
</feature>
<sequence length="270" mass="30900">MLSQSETAKLLERCVEEECPELAMEEVLSAYVAWKFIRGQNCALVMQKLRYLALYLRVTERRWLLERMSEVLIVIGTEISFGGGLIGACPVSTSIGKQVWNEIRRKLNPNSYMFNTDPEFGGPITFHRLRSIDEPRNPVRDFDGDILPESTTDNTPSRTNTTFSTGVSATISSPVNSPDPSTSGPHNHSRSRWSLASLRRRRQGVVRDEMRWSERPRWIRLWFLTRPHLAGQSNMLQMLVPEYISLVPPYTSFRGTLPLYLSDHLRSRGS</sequence>
<protein>
    <submittedName>
        <fullName evidence="2">Uncharacterized protein</fullName>
    </submittedName>
</protein>
<dbReference type="EMBL" id="MU806586">
    <property type="protein sequence ID" value="KAJ3834078.1"/>
    <property type="molecule type" value="Genomic_DNA"/>
</dbReference>
<dbReference type="Proteomes" id="UP001163846">
    <property type="component" value="Unassembled WGS sequence"/>
</dbReference>
<comment type="caution">
    <text evidence="2">The sequence shown here is derived from an EMBL/GenBank/DDBJ whole genome shotgun (WGS) entry which is preliminary data.</text>
</comment>
<name>A0AA38P0K9_9AGAR</name>
<evidence type="ECO:0000313" key="2">
    <source>
        <dbReference type="EMBL" id="KAJ3834078.1"/>
    </source>
</evidence>
<organism evidence="2 3">
    <name type="scientific">Lentinula raphanica</name>
    <dbReference type="NCBI Taxonomy" id="153919"/>
    <lineage>
        <taxon>Eukaryota</taxon>
        <taxon>Fungi</taxon>
        <taxon>Dikarya</taxon>
        <taxon>Basidiomycota</taxon>
        <taxon>Agaricomycotina</taxon>
        <taxon>Agaricomycetes</taxon>
        <taxon>Agaricomycetidae</taxon>
        <taxon>Agaricales</taxon>
        <taxon>Marasmiineae</taxon>
        <taxon>Omphalotaceae</taxon>
        <taxon>Lentinula</taxon>
    </lineage>
</organism>
<feature type="compositionally biased region" description="Low complexity" evidence="1">
    <location>
        <begin position="150"/>
        <end position="162"/>
    </location>
</feature>
<feature type="region of interest" description="Disordered" evidence="1">
    <location>
        <begin position="135"/>
        <end position="194"/>
    </location>
</feature>
<gene>
    <name evidence="2" type="ORF">F5878DRAFT_568976</name>
</gene>
<reference evidence="2" key="1">
    <citation type="submission" date="2022-08" db="EMBL/GenBank/DDBJ databases">
        <authorList>
            <consortium name="DOE Joint Genome Institute"/>
            <person name="Min B."/>
            <person name="Riley R."/>
            <person name="Sierra-Patev S."/>
            <person name="Naranjo-Ortiz M."/>
            <person name="Looney B."/>
            <person name="Konkel Z."/>
            <person name="Slot J.C."/>
            <person name="Sakamoto Y."/>
            <person name="Steenwyk J.L."/>
            <person name="Rokas A."/>
            <person name="Carro J."/>
            <person name="Camarero S."/>
            <person name="Ferreira P."/>
            <person name="Molpeceres G."/>
            <person name="Ruiz-Duenas F.J."/>
            <person name="Serrano A."/>
            <person name="Henrissat B."/>
            <person name="Drula E."/>
            <person name="Hughes K.W."/>
            <person name="Mata J.L."/>
            <person name="Ishikawa N.K."/>
            <person name="Vargas-Isla R."/>
            <person name="Ushijima S."/>
            <person name="Smith C.A."/>
            <person name="Ahrendt S."/>
            <person name="Andreopoulos W."/>
            <person name="He G."/>
            <person name="Labutti K."/>
            <person name="Lipzen A."/>
            <person name="Ng V."/>
            <person name="Sandor L."/>
            <person name="Barry K."/>
            <person name="Martinez A.T."/>
            <person name="Xiao Y."/>
            <person name="Gibbons J.G."/>
            <person name="Terashima K."/>
            <person name="Hibbett D.S."/>
            <person name="Grigoriev I.V."/>
        </authorList>
    </citation>
    <scope>NUCLEOTIDE SEQUENCE</scope>
    <source>
        <strain evidence="2">TFB9207</strain>
    </source>
</reference>
<keyword evidence="3" id="KW-1185">Reference proteome</keyword>
<dbReference type="AlphaFoldDB" id="A0AA38P0K9"/>
<proteinExistence type="predicted"/>